<protein>
    <submittedName>
        <fullName evidence="2">Uncharacterized protein</fullName>
    </submittedName>
</protein>
<accession>A0A177DQ75</accession>
<dbReference type="AlphaFoldDB" id="A0A177DQ75"/>
<dbReference type="GeneID" id="29121826"/>
<gene>
    <name evidence="2" type="ORF">CC77DRAFT_987110</name>
</gene>
<name>A0A177DQ75_ALTAL</name>
<dbReference type="EMBL" id="KV441476">
    <property type="protein sequence ID" value="OAG21656.1"/>
    <property type="molecule type" value="Genomic_DNA"/>
</dbReference>
<dbReference type="VEuPathDB" id="FungiDB:CC77DRAFT_987110"/>
<evidence type="ECO:0000313" key="2">
    <source>
        <dbReference type="EMBL" id="OAG21656.1"/>
    </source>
</evidence>
<sequence length="273" mass="30630">MDYYKCPTQDLYSETRRRSLPPLSRNREQLNEDLVQDDTDRGSDATTIRTVDRSTFLPRTTRSAHAGEIGNTIVASQLVNEKIVYWTLNTFFPTLQVFFESGRSCVIDGGRLSDAFVGLDPALRFKLTDCAHEEEGRVSNSILPERFSDSGIGLVIQEAVVSQRTSIAVKNSQQWAPRDPPQFRIVTEMHTVIGLRLRGMNKMAFIWARTKAPSGGRLWGDMRTAGLRDDVPIPSISFPGNDTRPGAQRIVVIQDSLIARNRPDVKNKPPTKL</sequence>
<organism evidence="2 3">
    <name type="scientific">Alternaria alternata</name>
    <name type="common">Alternaria rot fungus</name>
    <name type="synonym">Torula alternata</name>
    <dbReference type="NCBI Taxonomy" id="5599"/>
    <lineage>
        <taxon>Eukaryota</taxon>
        <taxon>Fungi</taxon>
        <taxon>Dikarya</taxon>
        <taxon>Ascomycota</taxon>
        <taxon>Pezizomycotina</taxon>
        <taxon>Dothideomycetes</taxon>
        <taxon>Pleosporomycetidae</taxon>
        <taxon>Pleosporales</taxon>
        <taxon>Pleosporineae</taxon>
        <taxon>Pleosporaceae</taxon>
        <taxon>Alternaria</taxon>
        <taxon>Alternaria sect. Alternaria</taxon>
        <taxon>Alternaria alternata complex</taxon>
    </lineage>
</organism>
<dbReference type="Proteomes" id="UP000077248">
    <property type="component" value="Unassembled WGS sequence"/>
</dbReference>
<dbReference type="KEGG" id="aalt:CC77DRAFT_987110"/>
<dbReference type="RefSeq" id="XP_018387077.1">
    <property type="nucleotide sequence ID" value="XM_018536232.1"/>
</dbReference>
<dbReference type="OMA" id="YWTMNTF"/>
<keyword evidence="3" id="KW-1185">Reference proteome</keyword>
<proteinExistence type="predicted"/>
<evidence type="ECO:0000313" key="3">
    <source>
        <dbReference type="Proteomes" id="UP000077248"/>
    </source>
</evidence>
<reference evidence="2 3" key="1">
    <citation type="submission" date="2016-05" db="EMBL/GenBank/DDBJ databases">
        <title>Comparative analysis of secretome profiles of manganese(II)-oxidizing ascomycete fungi.</title>
        <authorList>
            <consortium name="DOE Joint Genome Institute"/>
            <person name="Zeiner C.A."/>
            <person name="Purvine S.O."/>
            <person name="Zink E.M."/>
            <person name="Wu S."/>
            <person name="Pasa-Tolic L."/>
            <person name="Chaput D.L."/>
            <person name="Haridas S."/>
            <person name="Grigoriev I.V."/>
            <person name="Santelli C.M."/>
            <person name="Hansel C.M."/>
        </authorList>
    </citation>
    <scope>NUCLEOTIDE SEQUENCE [LARGE SCALE GENOMIC DNA]</scope>
    <source>
        <strain evidence="2 3">SRC1lrK2f</strain>
    </source>
</reference>
<feature type="region of interest" description="Disordered" evidence="1">
    <location>
        <begin position="15"/>
        <end position="50"/>
    </location>
</feature>
<evidence type="ECO:0000256" key="1">
    <source>
        <dbReference type="SAM" id="MobiDB-lite"/>
    </source>
</evidence>